<reference evidence="3" key="1">
    <citation type="journal article" date="2020" name="mSystems">
        <title>Genome- and Community-Level Interaction Insights into Carbon Utilization and Element Cycling Functions of Hydrothermarchaeota in Hydrothermal Sediment.</title>
        <authorList>
            <person name="Zhou Z."/>
            <person name="Liu Y."/>
            <person name="Xu W."/>
            <person name="Pan J."/>
            <person name="Luo Z.H."/>
            <person name="Li M."/>
        </authorList>
    </citation>
    <scope>NUCLEOTIDE SEQUENCE [LARGE SCALE GENOMIC DNA]</scope>
    <source>
        <strain evidence="3">SpSt-1217</strain>
    </source>
</reference>
<comment type="caution">
    <text evidence="3">The sequence shown here is derived from an EMBL/GenBank/DDBJ whole genome shotgun (WGS) entry which is preliminary data.</text>
</comment>
<evidence type="ECO:0000313" key="3">
    <source>
        <dbReference type="EMBL" id="HDR51025.1"/>
    </source>
</evidence>
<sequence>MSNRFEYVNLNYLEEISGGDTGFQKELIEIFLKQVPDFVSNMNRFLTNKEISDLAKEAHTAKSSVLI</sequence>
<dbReference type="Proteomes" id="UP000886047">
    <property type="component" value="Unassembled WGS sequence"/>
</dbReference>
<dbReference type="AlphaFoldDB" id="A0A831LTJ6"/>
<dbReference type="GO" id="GO:0004672">
    <property type="term" value="F:protein kinase activity"/>
    <property type="evidence" value="ECO:0007669"/>
    <property type="project" value="UniProtKB-ARBA"/>
</dbReference>
<feature type="modified residue" description="Phosphohistidine" evidence="1">
    <location>
        <position position="59"/>
    </location>
</feature>
<evidence type="ECO:0000256" key="1">
    <source>
        <dbReference type="PROSITE-ProRule" id="PRU00110"/>
    </source>
</evidence>
<feature type="domain" description="HPt" evidence="2">
    <location>
        <begin position="20"/>
        <end position="67"/>
    </location>
</feature>
<name>A0A831LTJ6_9BACT</name>
<gene>
    <name evidence="3" type="ORF">ENN90_05295</name>
</gene>
<proteinExistence type="predicted"/>
<accession>A0A831LTJ6</accession>
<feature type="non-terminal residue" evidence="3">
    <location>
        <position position="67"/>
    </location>
</feature>
<organism evidence="3">
    <name type="scientific">Mariniphaga anaerophila</name>
    <dbReference type="NCBI Taxonomy" id="1484053"/>
    <lineage>
        <taxon>Bacteria</taxon>
        <taxon>Pseudomonadati</taxon>
        <taxon>Bacteroidota</taxon>
        <taxon>Bacteroidia</taxon>
        <taxon>Marinilabiliales</taxon>
        <taxon>Prolixibacteraceae</taxon>
        <taxon>Mariniphaga</taxon>
    </lineage>
</organism>
<keyword evidence="1" id="KW-0597">Phosphoprotein</keyword>
<dbReference type="EMBL" id="DSDK01000296">
    <property type="protein sequence ID" value="HDR51025.1"/>
    <property type="molecule type" value="Genomic_DNA"/>
</dbReference>
<protein>
    <submittedName>
        <fullName evidence="3">Hpt domain-containing protein</fullName>
    </submittedName>
</protein>
<dbReference type="InterPro" id="IPR008207">
    <property type="entry name" value="Sig_transdc_His_kin_Hpt_dom"/>
</dbReference>
<dbReference type="PROSITE" id="PS50894">
    <property type="entry name" value="HPT"/>
    <property type="match status" value="1"/>
</dbReference>
<dbReference type="InterPro" id="IPR036641">
    <property type="entry name" value="HPT_dom_sf"/>
</dbReference>
<dbReference type="GO" id="GO:0000160">
    <property type="term" value="P:phosphorelay signal transduction system"/>
    <property type="evidence" value="ECO:0007669"/>
    <property type="project" value="InterPro"/>
</dbReference>
<dbReference type="Gene3D" id="1.20.120.160">
    <property type="entry name" value="HPT domain"/>
    <property type="match status" value="1"/>
</dbReference>
<dbReference type="SUPFAM" id="SSF47226">
    <property type="entry name" value="Histidine-containing phosphotransfer domain, HPT domain"/>
    <property type="match status" value="1"/>
</dbReference>
<evidence type="ECO:0000259" key="2">
    <source>
        <dbReference type="PROSITE" id="PS50894"/>
    </source>
</evidence>